<proteinExistence type="predicted"/>
<reference evidence="5 6" key="1">
    <citation type="submission" date="2019-03" db="EMBL/GenBank/DDBJ databases">
        <title>Draft genome sequences of novel Actinobacteria.</title>
        <authorList>
            <person name="Sahin N."/>
            <person name="Ay H."/>
            <person name="Saygin H."/>
        </authorList>
    </citation>
    <scope>NUCLEOTIDE SEQUENCE [LARGE SCALE GENOMIC DNA]</scope>
    <source>
        <strain evidence="5 6">KC712</strain>
    </source>
</reference>
<dbReference type="EC" id="2.7.13.3" evidence="3"/>
<evidence type="ECO:0000256" key="2">
    <source>
        <dbReference type="ARBA" id="ARBA00004236"/>
    </source>
</evidence>
<protein>
    <recommendedName>
        <fullName evidence="3">histidine kinase</fullName>
        <ecNumber evidence="3">2.7.13.3</ecNumber>
    </recommendedName>
</protein>
<feature type="domain" description="Signal transduction histidine kinase dimerisation/phosphoacceptor" evidence="4">
    <location>
        <begin position="31"/>
        <end position="96"/>
    </location>
</feature>
<evidence type="ECO:0000313" key="5">
    <source>
        <dbReference type="EMBL" id="TDD15010.1"/>
    </source>
</evidence>
<evidence type="ECO:0000256" key="3">
    <source>
        <dbReference type="ARBA" id="ARBA00012438"/>
    </source>
</evidence>
<organism evidence="5 6">
    <name type="scientific">Nonomuraea diastatica</name>
    <dbReference type="NCBI Taxonomy" id="1848329"/>
    <lineage>
        <taxon>Bacteria</taxon>
        <taxon>Bacillati</taxon>
        <taxon>Actinomycetota</taxon>
        <taxon>Actinomycetes</taxon>
        <taxon>Streptosporangiales</taxon>
        <taxon>Streptosporangiaceae</taxon>
        <taxon>Nonomuraea</taxon>
    </lineage>
</organism>
<dbReference type="OrthoDB" id="9786919at2"/>
<dbReference type="EMBL" id="SMKP01000134">
    <property type="protein sequence ID" value="TDD15010.1"/>
    <property type="molecule type" value="Genomic_DNA"/>
</dbReference>
<dbReference type="GO" id="GO:0000155">
    <property type="term" value="F:phosphorelay sensor kinase activity"/>
    <property type="evidence" value="ECO:0007669"/>
    <property type="project" value="InterPro"/>
</dbReference>
<dbReference type="SUPFAM" id="SSF47384">
    <property type="entry name" value="Homodimeric domain of signal transducing histidine kinase"/>
    <property type="match status" value="1"/>
</dbReference>
<evidence type="ECO:0000313" key="6">
    <source>
        <dbReference type="Proteomes" id="UP000294543"/>
    </source>
</evidence>
<gene>
    <name evidence="5" type="ORF">E1294_35860</name>
</gene>
<accession>A0A4R4WMJ8</accession>
<dbReference type="SMART" id="SM00388">
    <property type="entry name" value="HisKA"/>
    <property type="match status" value="1"/>
</dbReference>
<evidence type="ECO:0000256" key="1">
    <source>
        <dbReference type="ARBA" id="ARBA00000085"/>
    </source>
</evidence>
<dbReference type="AlphaFoldDB" id="A0A4R4WMJ8"/>
<comment type="caution">
    <text evidence="5">The sequence shown here is derived from an EMBL/GenBank/DDBJ whole genome shotgun (WGS) entry which is preliminary data.</text>
</comment>
<dbReference type="Gene3D" id="1.10.287.130">
    <property type="match status" value="1"/>
</dbReference>
<evidence type="ECO:0000259" key="4">
    <source>
        <dbReference type="SMART" id="SM00388"/>
    </source>
</evidence>
<comment type="catalytic activity">
    <reaction evidence="1">
        <text>ATP + protein L-histidine = ADP + protein N-phospho-L-histidine.</text>
        <dbReference type="EC" id="2.7.13.3"/>
    </reaction>
</comment>
<dbReference type="Proteomes" id="UP000294543">
    <property type="component" value="Unassembled WGS sequence"/>
</dbReference>
<comment type="subcellular location">
    <subcellularLocation>
        <location evidence="2">Cell membrane</location>
    </subcellularLocation>
</comment>
<dbReference type="CDD" id="cd00082">
    <property type="entry name" value="HisKA"/>
    <property type="match status" value="1"/>
</dbReference>
<name>A0A4R4WMJ8_9ACTN</name>
<dbReference type="Pfam" id="PF00512">
    <property type="entry name" value="HisKA"/>
    <property type="match status" value="1"/>
</dbReference>
<keyword evidence="6" id="KW-1185">Reference proteome</keyword>
<dbReference type="InterPro" id="IPR003661">
    <property type="entry name" value="HisK_dim/P_dom"/>
</dbReference>
<dbReference type="GO" id="GO:0005886">
    <property type="term" value="C:plasma membrane"/>
    <property type="evidence" value="ECO:0007669"/>
    <property type="project" value="UniProtKB-SubCell"/>
</dbReference>
<sequence length="123" mass="13327">MCGPPVAFALTSAKADERNTLLGMLEAALQRERRFASDASHDLRGPITAMRTQMEEALLHPAVADWPATTAAMLDSLYRLQAIVTDLLTLSRLDAGTLGPAAPADLKIWWPANWTAAPSARWS</sequence>
<dbReference type="InterPro" id="IPR036097">
    <property type="entry name" value="HisK_dim/P_sf"/>
</dbReference>